<evidence type="ECO:0000256" key="1">
    <source>
        <dbReference type="SAM" id="MobiDB-lite"/>
    </source>
</evidence>
<dbReference type="AlphaFoldDB" id="A0A2T0TFB6"/>
<protein>
    <submittedName>
        <fullName evidence="2">Uncharacterized protein</fullName>
    </submittedName>
</protein>
<gene>
    <name evidence="2" type="ORF">LY71_11628</name>
</gene>
<sequence length="37" mass="3455">MPILPPAAGVSRTALTRAGEAGPAGVGRRGAVADGGP</sequence>
<accession>A0A2T0TFB6</accession>
<evidence type="ECO:0000313" key="2">
    <source>
        <dbReference type="EMBL" id="PRY44349.1"/>
    </source>
</evidence>
<reference evidence="2 3" key="1">
    <citation type="submission" date="2018-03" db="EMBL/GenBank/DDBJ databases">
        <title>Genomic Encyclopedia of Archaeal and Bacterial Type Strains, Phase II (KMG-II): from individual species to whole genera.</title>
        <authorList>
            <person name="Goeker M."/>
        </authorList>
    </citation>
    <scope>NUCLEOTIDE SEQUENCE [LARGE SCALE GENOMIC DNA]</scope>
    <source>
        <strain evidence="2 3">DSM 45416</strain>
    </source>
</reference>
<feature type="region of interest" description="Disordered" evidence="1">
    <location>
        <begin position="1"/>
        <end position="37"/>
    </location>
</feature>
<name>A0A2T0TFB6_9ACTN</name>
<keyword evidence="3" id="KW-1185">Reference proteome</keyword>
<dbReference type="Proteomes" id="UP000239210">
    <property type="component" value="Unassembled WGS sequence"/>
</dbReference>
<dbReference type="EMBL" id="PVTG01000016">
    <property type="protein sequence ID" value="PRY44349.1"/>
    <property type="molecule type" value="Genomic_DNA"/>
</dbReference>
<organism evidence="2 3">
    <name type="scientific">Geodermatophilus tzadiensis</name>
    <dbReference type="NCBI Taxonomy" id="1137988"/>
    <lineage>
        <taxon>Bacteria</taxon>
        <taxon>Bacillati</taxon>
        <taxon>Actinomycetota</taxon>
        <taxon>Actinomycetes</taxon>
        <taxon>Geodermatophilales</taxon>
        <taxon>Geodermatophilaceae</taxon>
        <taxon>Geodermatophilus</taxon>
    </lineage>
</organism>
<comment type="caution">
    <text evidence="2">The sequence shown here is derived from an EMBL/GenBank/DDBJ whole genome shotgun (WGS) entry which is preliminary data.</text>
</comment>
<proteinExistence type="predicted"/>
<evidence type="ECO:0000313" key="3">
    <source>
        <dbReference type="Proteomes" id="UP000239210"/>
    </source>
</evidence>
<feature type="compositionally biased region" description="Gly residues" evidence="1">
    <location>
        <begin position="22"/>
        <end position="37"/>
    </location>
</feature>